<name>K9TH71_9CYAN</name>
<evidence type="ECO:0000313" key="4">
    <source>
        <dbReference type="Proteomes" id="UP000010367"/>
    </source>
</evidence>
<feature type="compositionally biased region" description="Polar residues" evidence="1">
    <location>
        <begin position="432"/>
        <end position="511"/>
    </location>
</feature>
<feature type="region of interest" description="Disordered" evidence="1">
    <location>
        <begin position="421"/>
        <end position="547"/>
    </location>
</feature>
<dbReference type="KEGG" id="oac:Oscil6304_2246"/>
<sequence>MSHSKPTSSSVRNIRAKLRNYTRPFVWGSVLILGLLTLLIWEFSNNPEQFYLSSLEDDEEYELDNEPEGWTGISPEDSAIAAEIDSSAVLLNDLNQMQPPPPLPLPTPINSNRRSPSTRSQPNRTQSSSNTSLPGVEDPNQNWQDLYKLPELSILPSSNEAASEALPELSVLGVPTPPANSNGTPPPPGNSLGLYSGNGNNLAAPDLTQLPVSPLQSAMDRLYSPNNSTSGDRNPDNPEASQGQESTPQEESNQGGSAENRRNPTQNPANSGSQTSPNSPRNTPQPAQTPNGTPQNGPNPSANPIPPGPNNPYGTPLNSPSPYGNSPQLTPTPNSTPENLRNSSGVQESLSNQSSGDPNQPITPRLPGEMSPNYNLDYSEDYNNPNNYQPLPGPQQVPNSNPTNAYEYLLRLRGEQVPVAPTAPTAAPQTPSNLGTATDLSPNSSVYQVPTTNPVGNPSSVSPGVQPLNQTNNLPSPSSLNQPTNVPTYQPLNPPSVQSPQQDNSSLNLNRDTPGVQPIQPIQTFSVPNAIPGRHIGGGNINTFSNP</sequence>
<gene>
    <name evidence="3" type="ORF">Oscil6304_2246</name>
</gene>
<proteinExistence type="predicted"/>
<feature type="region of interest" description="Disordered" evidence="1">
    <location>
        <begin position="94"/>
        <end position="142"/>
    </location>
</feature>
<keyword evidence="4" id="KW-1185">Reference proteome</keyword>
<feature type="compositionally biased region" description="Polar residues" evidence="1">
    <location>
        <begin position="320"/>
        <end position="362"/>
    </location>
</feature>
<feature type="region of interest" description="Disordered" evidence="1">
    <location>
        <begin position="171"/>
        <end position="207"/>
    </location>
</feature>
<dbReference type="RefSeq" id="WP_015148522.1">
    <property type="nucleotide sequence ID" value="NC_019693.1"/>
</dbReference>
<dbReference type="AlphaFoldDB" id="K9TH71"/>
<feature type="compositionally biased region" description="Low complexity" evidence="1">
    <location>
        <begin position="421"/>
        <end position="431"/>
    </location>
</feature>
<reference evidence="3 4" key="1">
    <citation type="submission" date="2012-06" db="EMBL/GenBank/DDBJ databases">
        <title>Finished chromosome of genome of Oscillatoria acuminata PCC 6304.</title>
        <authorList>
            <consortium name="US DOE Joint Genome Institute"/>
            <person name="Gugger M."/>
            <person name="Coursin T."/>
            <person name="Rippka R."/>
            <person name="Tandeau De Marsac N."/>
            <person name="Huntemann M."/>
            <person name="Wei C.-L."/>
            <person name="Han J."/>
            <person name="Detter J.C."/>
            <person name="Han C."/>
            <person name="Tapia R."/>
            <person name="Davenport K."/>
            <person name="Daligault H."/>
            <person name="Erkkila T."/>
            <person name="Gu W."/>
            <person name="Munk A.C.C."/>
            <person name="Teshima H."/>
            <person name="Xu Y."/>
            <person name="Chain P."/>
            <person name="Chen A."/>
            <person name="Krypides N."/>
            <person name="Mavromatis K."/>
            <person name="Markowitz V."/>
            <person name="Szeto E."/>
            <person name="Ivanova N."/>
            <person name="Mikhailova N."/>
            <person name="Ovchinnikova G."/>
            <person name="Pagani I."/>
            <person name="Pati A."/>
            <person name="Goodwin L."/>
            <person name="Peters L."/>
            <person name="Pitluck S."/>
            <person name="Woyke T."/>
            <person name="Kerfeld C."/>
        </authorList>
    </citation>
    <scope>NUCLEOTIDE SEQUENCE [LARGE SCALE GENOMIC DNA]</scope>
    <source>
        <strain evidence="3 4">PCC 6304</strain>
    </source>
</reference>
<feature type="compositionally biased region" description="Low complexity" evidence="1">
    <location>
        <begin position="190"/>
        <end position="202"/>
    </location>
</feature>
<feature type="compositionally biased region" description="Polar residues" evidence="1">
    <location>
        <begin position="372"/>
        <end position="389"/>
    </location>
</feature>
<feature type="region of interest" description="Disordered" evidence="1">
    <location>
        <begin position="219"/>
        <end position="402"/>
    </location>
</feature>
<keyword evidence="2" id="KW-0472">Membrane</keyword>
<evidence type="ECO:0000313" key="3">
    <source>
        <dbReference type="EMBL" id="AFY81880.1"/>
    </source>
</evidence>
<feature type="compositionally biased region" description="Pro residues" evidence="1">
    <location>
        <begin position="301"/>
        <end position="310"/>
    </location>
</feature>
<accession>K9TH71</accession>
<dbReference type="OrthoDB" id="459661at2"/>
<keyword evidence="2" id="KW-1133">Transmembrane helix</keyword>
<evidence type="ECO:0000256" key="2">
    <source>
        <dbReference type="SAM" id="Phobius"/>
    </source>
</evidence>
<protein>
    <submittedName>
        <fullName evidence="3">Uncharacterized protein</fullName>
    </submittedName>
</protein>
<feature type="compositionally biased region" description="Polar residues" evidence="1">
    <location>
        <begin position="239"/>
        <end position="286"/>
    </location>
</feature>
<dbReference type="InParanoid" id="K9TH71"/>
<dbReference type="STRING" id="56110.Oscil6304_2246"/>
<feature type="compositionally biased region" description="Low complexity" evidence="1">
    <location>
        <begin position="288"/>
        <end position="300"/>
    </location>
</feature>
<feature type="compositionally biased region" description="Pro residues" evidence="1">
    <location>
        <begin position="98"/>
        <end position="107"/>
    </location>
</feature>
<dbReference type="Proteomes" id="UP000010367">
    <property type="component" value="Chromosome"/>
</dbReference>
<organism evidence="3 4">
    <name type="scientific">Oscillatoria acuminata PCC 6304</name>
    <dbReference type="NCBI Taxonomy" id="56110"/>
    <lineage>
        <taxon>Bacteria</taxon>
        <taxon>Bacillati</taxon>
        <taxon>Cyanobacteriota</taxon>
        <taxon>Cyanophyceae</taxon>
        <taxon>Oscillatoriophycideae</taxon>
        <taxon>Oscillatoriales</taxon>
        <taxon>Oscillatoriaceae</taxon>
        <taxon>Oscillatoria</taxon>
    </lineage>
</organism>
<feature type="compositionally biased region" description="Polar residues" evidence="1">
    <location>
        <begin position="109"/>
        <end position="142"/>
    </location>
</feature>
<feature type="transmembrane region" description="Helical" evidence="2">
    <location>
        <begin position="21"/>
        <end position="41"/>
    </location>
</feature>
<keyword evidence="2" id="KW-0812">Transmembrane</keyword>
<dbReference type="EMBL" id="CP003607">
    <property type="protein sequence ID" value="AFY81880.1"/>
    <property type="molecule type" value="Genomic_DNA"/>
</dbReference>
<evidence type="ECO:0000256" key="1">
    <source>
        <dbReference type="SAM" id="MobiDB-lite"/>
    </source>
</evidence>
<dbReference type="HOGENOM" id="CLU_601090_0_0_3"/>